<gene>
    <name evidence="4" type="ORF">SAMN05445060_0934</name>
</gene>
<accession>A0A1N7DVC5</accession>
<dbReference type="OrthoDB" id="3208990at2"/>
<dbReference type="EMBL" id="FTNT01000002">
    <property type="protein sequence ID" value="SIR79766.1"/>
    <property type="molecule type" value="Genomic_DNA"/>
</dbReference>
<feature type="compositionally biased region" description="Pro residues" evidence="1">
    <location>
        <begin position="215"/>
        <end position="226"/>
    </location>
</feature>
<keyword evidence="2" id="KW-0812">Transmembrane</keyword>
<feature type="region of interest" description="Disordered" evidence="1">
    <location>
        <begin position="205"/>
        <end position="226"/>
    </location>
</feature>
<feature type="transmembrane region" description="Helical" evidence="2">
    <location>
        <begin position="286"/>
        <end position="307"/>
    </location>
</feature>
<reference evidence="4 5" key="1">
    <citation type="submission" date="2017-01" db="EMBL/GenBank/DDBJ databases">
        <authorList>
            <person name="Mah S.A."/>
            <person name="Swanson W.J."/>
            <person name="Moy G.W."/>
            <person name="Vacquier V.D."/>
        </authorList>
    </citation>
    <scope>NUCLEOTIDE SEQUENCE [LARGE SCALE GENOMIC DNA]</scope>
    <source>
        <strain evidence="4 5">CPCC 203464</strain>
    </source>
</reference>
<feature type="domain" description="Phage shock protein PspC N-terminal" evidence="3">
    <location>
        <begin position="16"/>
        <end position="71"/>
    </location>
</feature>
<dbReference type="Proteomes" id="UP000186218">
    <property type="component" value="Unassembled WGS sequence"/>
</dbReference>
<proteinExistence type="predicted"/>
<dbReference type="InterPro" id="IPR007168">
    <property type="entry name" value="Phageshock_PspC_N"/>
</dbReference>
<dbReference type="Pfam" id="PF04024">
    <property type="entry name" value="PspC"/>
    <property type="match status" value="1"/>
</dbReference>
<keyword evidence="2" id="KW-0472">Membrane</keyword>
<feature type="transmembrane region" description="Helical" evidence="2">
    <location>
        <begin position="146"/>
        <end position="165"/>
    </location>
</feature>
<keyword evidence="5" id="KW-1185">Reference proteome</keyword>
<evidence type="ECO:0000313" key="4">
    <source>
        <dbReference type="EMBL" id="SIR79766.1"/>
    </source>
</evidence>
<organism evidence="4 5">
    <name type="scientific">Williamsia sterculiae</name>
    <dbReference type="NCBI Taxonomy" id="1344003"/>
    <lineage>
        <taxon>Bacteria</taxon>
        <taxon>Bacillati</taxon>
        <taxon>Actinomycetota</taxon>
        <taxon>Actinomycetes</taxon>
        <taxon>Mycobacteriales</taxon>
        <taxon>Nocardiaceae</taxon>
        <taxon>Williamsia</taxon>
    </lineage>
</organism>
<protein>
    <submittedName>
        <fullName evidence="4">Phage shock protein C (PspC) family protein</fullName>
    </submittedName>
</protein>
<evidence type="ECO:0000313" key="5">
    <source>
        <dbReference type="Proteomes" id="UP000186218"/>
    </source>
</evidence>
<dbReference type="AlphaFoldDB" id="A0A1N7DVC5"/>
<evidence type="ECO:0000259" key="3">
    <source>
        <dbReference type="Pfam" id="PF04024"/>
    </source>
</evidence>
<feature type="transmembrane region" description="Helical" evidence="2">
    <location>
        <begin position="46"/>
        <end position="67"/>
    </location>
</feature>
<feature type="transmembrane region" description="Helical" evidence="2">
    <location>
        <begin position="254"/>
        <end position="280"/>
    </location>
</feature>
<feature type="transmembrane region" description="Helical" evidence="2">
    <location>
        <begin position="314"/>
        <end position="335"/>
    </location>
</feature>
<sequence>MTGMNQQQLENMWRTRPARPRTGSTVAGVCAGVGARYRVDPTLVKVAFIVATVFGGSGVLLYIAAWLTCPQVDGPDGLSRRDEYREIRDRFRSRRNDPQWRSQYRAARREFHRSGGRHWNHGHPPTLVMVVLIIIVTSAFTPNVAWSGGLLVGAALMLFGWYLLYQRTPEAAAGTGADTVGQAAESVTAPLGTVAAGVDLHKSGVSDATATNTPPSDPTTPQPPAWDPLGVAPFAWDLPEPTPAEPQAPAGSRALAPIVVGAAVVLAAAATAAAFTGVGFFTPARVVSVALLVVGVGLLIGSVGRGVGTRRGTVLVPVALIGVLAVIGLSTLAGLHRPPSGGVGERMWKPLSENDLRDTYGLTVGSATLDLRSVPLTRDHHVAIDLGAGEIKILVPDGLDVQANCSTGVGDQECPDGIDPGRDGVGGPVLHVDASTDVGQIQIIRNGAGS</sequence>
<evidence type="ECO:0000256" key="2">
    <source>
        <dbReference type="SAM" id="Phobius"/>
    </source>
</evidence>
<dbReference type="STRING" id="1344003.SAMN05445060_0934"/>
<keyword evidence="2" id="KW-1133">Transmembrane helix</keyword>
<name>A0A1N7DVC5_9NOCA</name>
<evidence type="ECO:0000256" key="1">
    <source>
        <dbReference type="SAM" id="MobiDB-lite"/>
    </source>
</evidence>